<dbReference type="Proteomes" id="UP000001591">
    <property type="component" value="Chromosome"/>
</dbReference>
<dbReference type="Pfam" id="PF08421">
    <property type="entry name" value="Methyltransf_13"/>
    <property type="match status" value="1"/>
</dbReference>
<accession>B6IYF1</accession>
<evidence type="ECO:0000313" key="4">
    <source>
        <dbReference type="Proteomes" id="UP000001591"/>
    </source>
</evidence>
<dbReference type="InterPro" id="IPR013630">
    <property type="entry name" value="Methyltransf_Zn-bd_dom_put"/>
</dbReference>
<organism evidence="3 4">
    <name type="scientific">Rhodospirillum centenum (strain ATCC 51521 / SW)</name>
    <dbReference type="NCBI Taxonomy" id="414684"/>
    <lineage>
        <taxon>Bacteria</taxon>
        <taxon>Pseudomonadati</taxon>
        <taxon>Pseudomonadota</taxon>
        <taxon>Alphaproteobacteria</taxon>
        <taxon>Rhodospirillales</taxon>
        <taxon>Rhodospirillaceae</taxon>
        <taxon>Rhodospirillum</taxon>
    </lineage>
</organism>
<dbReference type="InterPro" id="IPR029063">
    <property type="entry name" value="SAM-dependent_MTases_sf"/>
</dbReference>
<evidence type="ECO:0000259" key="1">
    <source>
        <dbReference type="Pfam" id="PF08421"/>
    </source>
</evidence>
<dbReference type="GO" id="GO:0008168">
    <property type="term" value="F:methyltransferase activity"/>
    <property type="evidence" value="ECO:0007669"/>
    <property type="project" value="UniProtKB-KW"/>
</dbReference>
<dbReference type="OrthoDB" id="9815644at2"/>
<dbReference type="Gene3D" id="3.40.50.720">
    <property type="entry name" value="NAD(P)-binding Rossmann-like Domain"/>
    <property type="match status" value="1"/>
</dbReference>
<evidence type="ECO:0000313" key="3">
    <source>
        <dbReference type="EMBL" id="ACJ01325.1"/>
    </source>
</evidence>
<dbReference type="Gene3D" id="6.20.50.110">
    <property type="entry name" value="Methyltransferase, zinc-binding domain"/>
    <property type="match status" value="1"/>
</dbReference>
<name>B6IYF1_RHOCS</name>
<dbReference type="InterPro" id="IPR038576">
    <property type="entry name" value="Methyltransf_Zn-bd_dom_put_sf"/>
</dbReference>
<dbReference type="Gene3D" id="3.40.50.150">
    <property type="entry name" value="Vaccinia Virus protein VP39"/>
    <property type="match status" value="1"/>
</dbReference>
<dbReference type="Pfam" id="PF08484">
    <property type="entry name" value="Methyltransf_14"/>
    <property type="match status" value="1"/>
</dbReference>
<dbReference type="AlphaFoldDB" id="B6IYF1"/>
<dbReference type="RefSeq" id="WP_012569098.1">
    <property type="nucleotide sequence ID" value="NC_011420.2"/>
</dbReference>
<dbReference type="KEGG" id="rce:RC1_3984"/>
<dbReference type="HOGENOM" id="CLU_038800_1_0_5"/>
<gene>
    <name evidence="3" type="ordered locus">RC1_3984</name>
</gene>
<dbReference type="SUPFAM" id="SSF53335">
    <property type="entry name" value="S-adenosyl-L-methionine-dependent methyltransferases"/>
    <property type="match status" value="1"/>
</dbReference>
<dbReference type="STRING" id="414684.RC1_3984"/>
<evidence type="ECO:0000259" key="2">
    <source>
        <dbReference type="Pfam" id="PF08484"/>
    </source>
</evidence>
<protein>
    <submittedName>
        <fullName evidence="3">NDP-hexose 3-C-methyltransferase protein, putative</fullName>
    </submittedName>
</protein>
<feature type="domain" description="Methyltransferase putative zinc binding" evidence="1">
    <location>
        <begin position="7"/>
        <end position="68"/>
    </location>
</feature>
<dbReference type="PANTHER" id="PTHR43861">
    <property type="entry name" value="TRANS-ACONITATE 2-METHYLTRANSFERASE-RELATED"/>
    <property type="match status" value="1"/>
</dbReference>
<dbReference type="eggNOG" id="COG2227">
    <property type="taxonomic scope" value="Bacteria"/>
</dbReference>
<dbReference type="Gene3D" id="6.10.250.3100">
    <property type="match status" value="1"/>
</dbReference>
<keyword evidence="4" id="KW-1185">Reference proteome</keyword>
<reference evidence="3 4" key="1">
    <citation type="journal article" date="2010" name="BMC Genomics">
        <title>Metabolic flexibility revealed in the genome of the cyst-forming alpha-1 proteobacterium Rhodospirillum centenum.</title>
        <authorList>
            <person name="Lu Y.K."/>
            <person name="Marden J."/>
            <person name="Han M."/>
            <person name="Swingley W.D."/>
            <person name="Mastrian S.D."/>
            <person name="Chowdhury S.R."/>
            <person name="Hao J."/>
            <person name="Helmy T."/>
            <person name="Kim S."/>
            <person name="Kurdoglu A.A."/>
            <person name="Matthies H.J."/>
            <person name="Rollo D."/>
            <person name="Stothard P."/>
            <person name="Blankenship R.E."/>
            <person name="Bauer C.E."/>
            <person name="Touchman J.W."/>
        </authorList>
    </citation>
    <scope>NUCLEOTIDE SEQUENCE [LARGE SCALE GENOMIC DNA]</scope>
    <source>
        <strain evidence="4">ATCC 51521 / SW</strain>
    </source>
</reference>
<proteinExistence type="predicted"/>
<feature type="domain" description="C-methyltransferase" evidence="2">
    <location>
        <begin position="249"/>
        <end position="403"/>
    </location>
</feature>
<dbReference type="EMBL" id="CP000613">
    <property type="protein sequence ID" value="ACJ01325.1"/>
    <property type="molecule type" value="Genomic_DNA"/>
</dbReference>
<sequence>MSQLHQCRSCGSTDLTPILDLGMQPIANALVEPERIGGPEPRFPLEVAFCGACALVQVTETIPPAELFGRDYPYYSSVSPFLLAHSRDHALRLIGDRRLGPDSLVVEVASNDGYLLRNFVAAGIPVLGIDPAAGPAAAAREIGVPTVGDFFGADLARRLAAEGKQADVILANNVLAHVEGINGFVEGFAVLLKDDGIAEFEFPYLLDLVESCAFDTIYHEHVFYYSLTALEPLFGRHGLYLNEVERLDIHGGSLRLTVSRRPGASPRLAALMAEERRLGMDRLPFYADFAGRVARVREDLRALVGELRSQGARIAAYGAAAKGATLLNYAGLDHTALAYVVDRNPHKVGRHMPGLGLPIRPVEALENDRPDYLLILAWNFGREIMAQQRAFAEAGGRFILPVPTPTVTDGTAPAAVKIGALAG</sequence>
<dbReference type="GO" id="GO:0032259">
    <property type="term" value="P:methylation"/>
    <property type="evidence" value="ECO:0007669"/>
    <property type="project" value="UniProtKB-KW"/>
</dbReference>
<dbReference type="InterPro" id="IPR013691">
    <property type="entry name" value="MeTrfase_14"/>
</dbReference>
<dbReference type="Pfam" id="PF13489">
    <property type="entry name" value="Methyltransf_23"/>
    <property type="match status" value="1"/>
</dbReference>
<dbReference type="PANTHER" id="PTHR43861:SF5">
    <property type="entry name" value="BLL5978 PROTEIN"/>
    <property type="match status" value="1"/>
</dbReference>